<feature type="compositionally biased region" description="Polar residues" evidence="4">
    <location>
        <begin position="721"/>
        <end position="756"/>
    </location>
</feature>
<evidence type="ECO:0000256" key="3">
    <source>
        <dbReference type="ARBA" id="ARBA00023242"/>
    </source>
</evidence>
<evidence type="ECO:0000259" key="5">
    <source>
        <dbReference type="PROSITE" id="PS50048"/>
    </source>
</evidence>
<feature type="region of interest" description="Disordered" evidence="4">
    <location>
        <begin position="27"/>
        <end position="60"/>
    </location>
</feature>
<dbReference type="GO" id="GO:0005634">
    <property type="term" value="C:nucleus"/>
    <property type="evidence" value="ECO:0007669"/>
    <property type="project" value="UniProtKB-SubCell"/>
</dbReference>
<dbReference type="InterPro" id="IPR007219">
    <property type="entry name" value="XnlR_reg_dom"/>
</dbReference>
<dbReference type="PROSITE" id="PS50048">
    <property type="entry name" value="ZN2_CY6_FUNGAL_2"/>
    <property type="match status" value="1"/>
</dbReference>
<dbReference type="Proteomes" id="UP000749293">
    <property type="component" value="Unassembled WGS sequence"/>
</dbReference>
<dbReference type="RefSeq" id="XP_035318698.1">
    <property type="nucleotide sequence ID" value="XM_035465433.1"/>
</dbReference>
<feature type="region of interest" description="Disordered" evidence="4">
    <location>
        <begin position="149"/>
        <end position="199"/>
    </location>
</feature>
<dbReference type="InterPro" id="IPR050613">
    <property type="entry name" value="Sec_Metabolite_Reg"/>
</dbReference>
<name>A0A9P5D137_9HYPO</name>
<dbReference type="GeneID" id="55969685"/>
<keyword evidence="7" id="KW-1185">Reference proteome</keyword>
<dbReference type="SMART" id="SM00906">
    <property type="entry name" value="Fungal_trans"/>
    <property type="match status" value="1"/>
</dbReference>
<feature type="compositionally biased region" description="Polar residues" evidence="4">
    <location>
        <begin position="48"/>
        <end position="57"/>
    </location>
</feature>
<dbReference type="InterPro" id="IPR036864">
    <property type="entry name" value="Zn2-C6_fun-type_DNA-bd_sf"/>
</dbReference>
<evidence type="ECO:0000256" key="1">
    <source>
        <dbReference type="ARBA" id="ARBA00004123"/>
    </source>
</evidence>
<dbReference type="InterPro" id="IPR001138">
    <property type="entry name" value="Zn2Cys6_DnaBD"/>
</dbReference>
<gene>
    <name evidence="6" type="ORF">GMORB2_3457</name>
</gene>
<dbReference type="CDD" id="cd12148">
    <property type="entry name" value="fungal_TF_MHR"/>
    <property type="match status" value="1"/>
</dbReference>
<organism evidence="6 7">
    <name type="scientific">Geosmithia morbida</name>
    <dbReference type="NCBI Taxonomy" id="1094350"/>
    <lineage>
        <taxon>Eukaryota</taxon>
        <taxon>Fungi</taxon>
        <taxon>Dikarya</taxon>
        <taxon>Ascomycota</taxon>
        <taxon>Pezizomycotina</taxon>
        <taxon>Sordariomycetes</taxon>
        <taxon>Hypocreomycetidae</taxon>
        <taxon>Hypocreales</taxon>
        <taxon>Bionectriaceae</taxon>
        <taxon>Geosmithia</taxon>
    </lineage>
</organism>
<keyword evidence="3" id="KW-0539">Nucleus</keyword>
<dbReference type="AlphaFoldDB" id="A0A9P5D137"/>
<protein>
    <submittedName>
        <fullName evidence="6">Fungal trans</fullName>
    </submittedName>
</protein>
<reference evidence="6" key="1">
    <citation type="submission" date="2020-03" db="EMBL/GenBank/DDBJ databases">
        <title>Site-based positive gene gene selection in Geosmithia morbida across the United States reveals a broad range of putative effectors and factors for local host and environmental adapation.</title>
        <authorList>
            <person name="Onufrak A."/>
            <person name="Murdoch R.W."/>
            <person name="Gazis R."/>
            <person name="Huff M."/>
            <person name="Staton M."/>
            <person name="Klingeman W."/>
            <person name="Hadziabdic D."/>
        </authorList>
    </citation>
    <scope>NUCLEOTIDE SEQUENCE</scope>
    <source>
        <strain evidence="6">1262</strain>
    </source>
</reference>
<comment type="caution">
    <text evidence="6">The sequence shown here is derived from an EMBL/GenBank/DDBJ whole genome shotgun (WGS) entry which is preliminary data.</text>
</comment>
<dbReference type="EMBL" id="JAANYQ010000019">
    <property type="protein sequence ID" value="KAF4120046.1"/>
    <property type="molecule type" value="Genomic_DNA"/>
</dbReference>
<feature type="compositionally biased region" description="Polar residues" evidence="4">
    <location>
        <begin position="163"/>
        <end position="189"/>
    </location>
</feature>
<keyword evidence="2" id="KW-0479">Metal-binding</keyword>
<dbReference type="PANTHER" id="PTHR31001">
    <property type="entry name" value="UNCHARACTERIZED TRANSCRIPTIONAL REGULATORY PROTEIN"/>
    <property type="match status" value="1"/>
</dbReference>
<dbReference type="GO" id="GO:0000981">
    <property type="term" value="F:DNA-binding transcription factor activity, RNA polymerase II-specific"/>
    <property type="evidence" value="ECO:0007669"/>
    <property type="project" value="InterPro"/>
</dbReference>
<dbReference type="Gene3D" id="4.10.240.10">
    <property type="entry name" value="Zn(2)-C6 fungal-type DNA-binding domain"/>
    <property type="match status" value="1"/>
</dbReference>
<feature type="domain" description="Zn(2)-C6 fungal-type" evidence="5">
    <location>
        <begin position="69"/>
        <end position="98"/>
    </location>
</feature>
<evidence type="ECO:0000256" key="4">
    <source>
        <dbReference type="SAM" id="MobiDB-lite"/>
    </source>
</evidence>
<feature type="region of interest" description="Disordered" evidence="4">
    <location>
        <begin position="700"/>
        <end position="757"/>
    </location>
</feature>
<evidence type="ECO:0000256" key="2">
    <source>
        <dbReference type="ARBA" id="ARBA00022723"/>
    </source>
</evidence>
<sequence>MKRTEEKAAIVIIPQIFPAIDVVPPHGAHAGQAEKDARPIPAGLSGPAPQSISSSNPAPVAQGVTKLRSCVIYRRRKIRCDKLSPCTNCRLANIACVVPSANDKPPRWAHRLERDGGAGPVPSNAGVNQVMERLRTLESLVEELNGQLEQARASANRGYEDASSASNQDSSKPQLTTGMLESSSSTAGTSRLEKPFGRMMLQDSSRSRYVSNGFWSRISDEIDGLKMDARELGGNDSDSSDDEDSPGQTLAGRRLNATHYSSALNVSGTINSDLSEFRPLPSQIPFLLDVFSENVNYMLQAVHMPSIMSLSRNMRNSDTVALDAADEALMFSISYAAVTSTEEDDVLINFGTIKAELNMKFRLGLEHGLAKADFLNMPQLKLVQALSIFLYVARRHDSPRFIWMMTGLAIRMARAIGLHRDGPNFPHMTPFEAEMRRRAWCVLCTLDIRTSKDQGMELSIAHGSFDTKLPLDVNEDDLFPEMTQLPPERDEITDMSGPLGILEQCILTRKMMSPEVRDSASPLQEQARLLDSTYEKMSNRFLKYGGKPNIMLWVGVTATRLVVSKMTLFNDEKSCRQWRWVYQSYTHWNAIVYLLLEISRRPWTLIAERMWISLHSKWLIPADPNMDKGSRMWIPLRKLMAKARRHRDAEAKALAARPRRSRAPRGCRCKDSPPSSPLPFPSENSEELFRQHWHSLIIPDDGDISVNSQEPDTKFTRADSSHLSTDYTPGLASQQESASRQWSGSLSPYPTEQQDQPLGHAHIPLTADLPIGITQGSSQLLAAPPTLVPGPTDWSGSGDGRHWDRASRPGYGLLMT</sequence>
<feature type="region of interest" description="Disordered" evidence="4">
    <location>
        <begin position="229"/>
        <end position="250"/>
    </location>
</feature>
<feature type="region of interest" description="Disordered" evidence="4">
    <location>
        <begin position="652"/>
        <end position="684"/>
    </location>
</feature>
<dbReference type="Pfam" id="PF00172">
    <property type="entry name" value="Zn_clus"/>
    <property type="match status" value="1"/>
</dbReference>
<dbReference type="PANTHER" id="PTHR31001:SF50">
    <property type="entry name" value="ZN(II)2CYS6 TRANSCRIPTION FACTOR (EUROFUNG)"/>
    <property type="match status" value="1"/>
</dbReference>
<dbReference type="GO" id="GO:0003677">
    <property type="term" value="F:DNA binding"/>
    <property type="evidence" value="ECO:0007669"/>
    <property type="project" value="InterPro"/>
</dbReference>
<dbReference type="OrthoDB" id="3989227at2759"/>
<evidence type="ECO:0000313" key="6">
    <source>
        <dbReference type="EMBL" id="KAF4120046.1"/>
    </source>
</evidence>
<dbReference type="GO" id="GO:0008270">
    <property type="term" value="F:zinc ion binding"/>
    <property type="evidence" value="ECO:0007669"/>
    <property type="project" value="InterPro"/>
</dbReference>
<feature type="compositionally biased region" description="Basic residues" evidence="4">
    <location>
        <begin position="657"/>
        <end position="667"/>
    </location>
</feature>
<evidence type="ECO:0000313" key="7">
    <source>
        <dbReference type="Proteomes" id="UP000749293"/>
    </source>
</evidence>
<feature type="compositionally biased region" description="Basic and acidic residues" evidence="4">
    <location>
        <begin position="711"/>
        <end position="720"/>
    </location>
</feature>
<dbReference type="SUPFAM" id="SSF57701">
    <property type="entry name" value="Zn2/Cys6 DNA-binding domain"/>
    <property type="match status" value="1"/>
</dbReference>
<comment type="subcellular location">
    <subcellularLocation>
        <location evidence="1">Nucleus</location>
    </subcellularLocation>
</comment>
<accession>A0A9P5D137</accession>
<dbReference type="SMART" id="SM00066">
    <property type="entry name" value="GAL4"/>
    <property type="match status" value="1"/>
</dbReference>
<proteinExistence type="predicted"/>
<dbReference type="GO" id="GO:0006351">
    <property type="term" value="P:DNA-templated transcription"/>
    <property type="evidence" value="ECO:0007669"/>
    <property type="project" value="InterPro"/>
</dbReference>
<dbReference type="CDD" id="cd00067">
    <property type="entry name" value="GAL4"/>
    <property type="match status" value="1"/>
</dbReference>
<dbReference type="Pfam" id="PF04082">
    <property type="entry name" value="Fungal_trans"/>
    <property type="match status" value="1"/>
</dbReference>